<protein>
    <submittedName>
        <fullName evidence="2">Bacteriocin transport accessory protein</fullName>
    </submittedName>
</protein>
<proteinExistence type="predicted"/>
<dbReference type="EMBL" id="JAFBEH010000056">
    <property type="protein sequence ID" value="MBM7643607.1"/>
    <property type="molecule type" value="Genomic_DNA"/>
</dbReference>
<dbReference type="InterPro" id="IPR036249">
    <property type="entry name" value="Thioredoxin-like_sf"/>
</dbReference>
<dbReference type="CDD" id="cd02947">
    <property type="entry name" value="TRX_family"/>
    <property type="match status" value="1"/>
</dbReference>
<dbReference type="SUPFAM" id="SSF52833">
    <property type="entry name" value="Thioredoxin-like"/>
    <property type="match status" value="1"/>
</dbReference>
<feature type="chain" id="PRO_5046659395" evidence="1">
    <location>
        <begin position="27"/>
        <end position="160"/>
    </location>
</feature>
<evidence type="ECO:0000313" key="3">
    <source>
        <dbReference type="Proteomes" id="UP000697472"/>
    </source>
</evidence>
<keyword evidence="3" id="KW-1185">Reference proteome</keyword>
<evidence type="ECO:0000256" key="1">
    <source>
        <dbReference type="SAM" id="SignalP"/>
    </source>
</evidence>
<accession>A0ABS2PU82</accession>
<dbReference type="Proteomes" id="UP000697472">
    <property type="component" value="Unassembled WGS sequence"/>
</dbReference>
<comment type="caution">
    <text evidence="2">The sequence shown here is derived from an EMBL/GenBank/DDBJ whole genome shotgun (WGS) entry which is preliminary data.</text>
</comment>
<evidence type="ECO:0000313" key="2">
    <source>
        <dbReference type="EMBL" id="MBM7643607.1"/>
    </source>
</evidence>
<gene>
    <name evidence="2" type="ORF">JOC28_001918</name>
</gene>
<sequence length="160" mass="18220">MSFLKKNFLTSLLLLSFLLIGKTVYASDSNPLDPNIVQAELLYSQAVKTEELISINAQQLQSLIDDKEDFILYMGRPTCPYCRAFLPNLIRALKESKTKIYYIDSEKYAGASLQAFRDKYQLSTVPNLTVYHNQEQIARLTNASQSSVSTIKNFLKDYSN</sequence>
<dbReference type="Pfam" id="PF20207">
    <property type="entry name" value="DUF6568"/>
    <property type="match status" value="1"/>
</dbReference>
<organism evidence="2 3">
    <name type="scientific">Streptococcus loxodontisalivarius</name>
    <dbReference type="NCBI Taxonomy" id="1349415"/>
    <lineage>
        <taxon>Bacteria</taxon>
        <taxon>Bacillati</taxon>
        <taxon>Bacillota</taxon>
        <taxon>Bacilli</taxon>
        <taxon>Lactobacillales</taxon>
        <taxon>Streptococcaceae</taxon>
        <taxon>Streptococcus</taxon>
    </lineage>
</organism>
<reference evidence="2 3" key="1">
    <citation type="submission" date="2021-01" db="EMBL/GenBank/DDBJ databases">
        <title>Genomic Encyclopedia of Type Strains, Phase IV (KMG-IV): sequencing the most valuable type-strain genomes for metagenomic binning, comparative biology and taxonomic classification.</title>
        <authorList>
            <person name="Goeker M."/>
        </authorList>
    </citation>
    <scope>NUCLEOTIDE SEQUENCE [LARGE SCALE GENOMIC DNA]</scope>
    <source>
        <strain evidence="2 3">DSM 27382</strain>
    </source>
</reference>
<name>A0ABS2PU82_9STRE</name>
<dbReference type="Gene3D" id="3.40.30.10">
    <property type="entry name" value="Glutaredoxin"/>
    <property type="match status" value="1"/>
</dbReference>
<feature type="signal peptide" evidence="1">
    <location>
        <begin position="1"/>
        <end position="26"/>
    </location>
</feature>
<dbReference type="InterPro" id="IPR046698">
    <property type="entry name" value="PedC-like"/>
</dbReference>
<keyword evidence="1" id="KW-0732">Signal</keyword>
<dbReference type="RefSeq" id="WP_205010447.1">
    <property type="nucleotide sequence ID" value="NZ_JAFBEH010000056.1"/>
</dbReference>